<keyword evidence="2" id="KW-0378">Hydrolase</keyword>
<evidence type="ECO:0000259" key="1">
    <source>
        <dbReference type="Pfam" id="PF00561"/>
    </source>
</evidence>
<dbReference type="SUPFAM" id="SSF53474">
    <property type="entry name" value="alpha/beta-Hydrolases"/>
    <property type="match status" value="1"/>
</dbReference>
<proteinExistence type="predicted"/>
<protein>
    <submittedName>
        <fullName evidence="2">Alpha/beta fold hydrolase</fullName>
    </submittedName>
</protein>
<dbReference type="EMBL" id="JBHUKR010000019">
    <property type="protein sequence ID" value="MFD2420464.1"/>
    <property type="molecule type" value="Genomic_DNA"/>
</dbReference>
<name>A0ABW5G243_9PSEU</name>
<organism evidence="2 3">
    <name type="scientific">Amycolatopsis pigmentata</name>
    <dbReference type="NCBI Taxonomy" id="450801"/>
    <lineage>
        <taxon>Bacteria</taxon>
        <taxon>Bacillati</taxon>
        <taxon>Actinomycetota</taxon>
        <taxon>Actinomycetes</taxon>
        <taxon>Pseudonocardiales</taxon>
        <taxon>Pseudonocardiaceae</taxon>
        <taxon>Amycolatopsis</taxon>
    </lineage>
</organism>
<keyword evidence="3" id="KW-1185">Reference proteome</keyword>
<comment type="caution">
    <text evidence="2">The sequence shown here is derived from an EMBL/GenBank/DDBJ whole genome shotgun (WGS) entry which is preliminary data.</text>
</comment>
<dbReference type="PANTHER" id="PTHR43689:SF8">
    <property type="entry name" value="ALPHA_BETA-HYDROLASES SUPERFAMILY PROTEIN"/>
    <property type="match status" value="1"/>
</dbReference>
<evidence type="ECO:0000313" key="3">
    <source>
        <dbReference type="Proteomes" id="UP001597417"/>
    </source>
</evidence>
<dbReference type="Proteomes" id="UP001597417">
    <property type="component" value="Unassembled WGS sequence"/>
</dbReference>
<reference evidence="3" key="1">
    <citation type="journal article" date="2019" name="Int. J. Syst. Evol. Microbiol.">
        <title>The Global Catalogue of Microorganisms (GCM) 10K type strain sequencing project: providing services to taxonomists for standard genome sequencing and annotation.</title>
        <authorList>
            <consortium name="The Broad Institute Genomics Platform"/>
            <consortium name="The Broad Institute Genome Sequencing Center for Infectious Disease"/>
            <person name="Wu L."/>
            <person name="Ma J."/>
        </authorList>
    </citation>
    <scope>NUCLEOTIDE SEQUENCE [LARGE SCALE GENOMIC DNA]</scope>
    <source>
        <strain evidence="3">CGMCC 4.7645</strain>
    </source>
</reference>
<feature type="domain" description="AB hydrolase-1" evidence="1">
    <location>
        <begin position="26"/>
        <end position="247"/>
    </location>
</feature>
<dbReference type="PANTHER" id="PTHR43689">
    <property type="entry name" value="HYDROLASE"/>
    <property type="match status" value="1"/>
</dbReference>
<dbReference type="Pfam" id="PF00561">
    <property type="entry name" value="Abhydrolase_1"/>
    <property type="match status" value="1"/>
</dbReference>
<accession>A0ABW5G243</accession>
<evidence type="ECO:0000313" key="2">
    <source>
        <dbReference type="EMBL" id="MFD2420464.1"/>
    </source>
</evidence>
<gene>
    <name evidence="2" type="ORF">ACFSXZ_29465</name>
</gene>
<dbReference type="GO" id="GO:0016787">
    <property type="term" value="F:hydrolase activity"/>
    <property type="evidence" value="ECO:0007669"/>
    <property type="project" value="UniProtKB-KW"/>
</dbReference>
<sequence length="266" mass="28012">MTEVREGKAAIPGGELWYWDTGGDGPPVVLLHAGTGSALSWPDQRAAFAEAGYRVVGYSRRGHYRSSAASPEAPGSGADDLAALASVLDLGPFHAVAVAAGGIFAADFALGHPAALRSLVIAGSVMGIADADWQARLGALRFPGFRDLPHDFLELGPTYRAENPDGLAEWRRIHELAYNGGEMVVQDISNEITWASLGGLAPPVLLIVGGADLYVPPPVMREAAARIPGAQLVVMPDAGHCAQWEQPEEFNRAVLGFIGRVEAART</sequence>
<dbReference type="InterPro" id="IPR029058">
    <property type="entry name" value="AB_hydrolase_fold"/>
</dbReference>
<dbReference type="Gene3D" id="3.40.50.1820">
    <property type="entry name" value="alpha/beta hydrolase"/>
    <property type="match status" value="1"/>
</dbReference>
<dbReference type="InterPro" id="IPR000073">
    <property type="entry name" value="AB_hydrolase_1"/>
</dbReference>
<dbReference type="RefSeq" id="WP_378268537.1">
    <property type="nucleotide sequence ID" value="NZ_JBHUKR010000019.1"/>
</dbReference>